<proteinExistence type="predicted"/>
<dbReference type="CDD" id="cd02883">
    <property type="entry name" value="NUDIX_Hydrolase"/>
    <property type="match status" value="1"/>
</dbReference>
<name>X6MUT9_RETFI</name>
<keyword evidence="3" id="KW-1185">Reference proteome</keyword>
<feature type="region of interest" description="Disordered" evidence="1">
    <location>
        <begin position="367"/>
        <end position="421"/>
    </location>
</feature>
<feature type="compositionally biased region" description="Acidic residues" evidence="1">
    <location>
        <begin position="119"/>
        <end position="132"/>
    </location>
</feature>
<gene>
    <name evidence="2" type="ORF">RFI_19934</name>
</gene>
<evidence type="ECO:0000313" key="3">
    <source>
        <dbReference type="Proteomes" id="UP000023152"/>
    </source>
</evidence>
<reference evidence="2 3" key="1">
    <citation type="journal article" date="2013" name="Curr. Biol.">
        <title>The Genome of the Foraminiferan Reticulomyxa filosa.</title>
        <authorList>
            <person name="Glockner G."/>
            <person name="Hulsmann N."/>
            <person name="Schleicher M."/>
            <person name="Noegel A.A."/>
            <person name="Eichinger L."/>
            <person name="Gallinger C."/>
            <person name="Pawlowski J."/>
            <person name="Sierra R."/>
            <person name="Euteneuer U."/>
            <person name="Pillet L."/>
            <person name="Moustafa A."/>
            <person name="Platzer M."/>
            <person name="Groth M."/>
            <person name="Szafranski K."/>
            <person name="Schliwa M."/>
        </authorList>
    </citation>
    <scope>NUCLEOTIDE SEQUENCE [LARGE SCALE GENOMIC DNA]</scope>
</reference>
<comment type="caution">
    <text evidence="2">The sequence shown here is derived from an EMBL/GenBank/DDBJ whole genome shotgun (WGS) entry which is preliminary data.</text>
</comment>
<feature type="compositionally biased region" description="Basic and acidic residues" evidence="1">
    <location>
        <begin position="86"/>
        <end position="118"/>
    </location>
</feature>
<dbReference type="Gene3D" id="3.90.79.10">
    <property type="entry name" value="Nucleoside Triphosphate Pyrophosphohydrolase"/>
    <property type="match status" value="1"/>
</dbReference>
<dbReference type="Proteomes" id="UP000023152">
    <property type="component" value="Unassembled WGS sequence"/>
</dbReference>
<organism evidence="2 3">
    <name type="scientific">Reticulomyxa filosa</name>
    <dbReference type="NCBI Taxonomy" id="46433"/>
    <lineage>
        <taxon>Eukaryota</taxon>
        <taxon>Sar</taxon>
        <taxon>Rhizaria</taxon>
        <taxon>Retaria</taxon>
        <taxon>Foraminifera</taxon>
        <taxon>Monothalamids</taxon>
        <taxon>Reticulomyxidae</taxon>
        <taxon>Reticulomyxa</taxon>
    </lineage>
</organism>
<evidence type="ECO:0000313" key="2">
    <source>
        <dbReference type="EMBL" id="ETO17391.1"/>
    </source>
</evidence>
<feature type="region of interest" description="Disordered" evidence="1">
    <location>
        <begin position="49"/>
        <end position="135"/>
    </location>
</feature>
<feature type="compositionally biased region" description="Low complexity" evidence="1">
    <location>
        <begin position="56"/>
        <end position="75"/>
    </location>
</feature>
<dbReference type="InterPro" id="IPR015797">
    <property type="entry name" value="NUDIX_hydrolase-like_dom_sf"/>
</dbReference>
<evidence type="ECO:0000256" key="1">
    <source>
        <dbReference type="SAM" id="MobiDB-lite"/>
    </source>
</evidence>
<accession>X6MUT9</accession>
<protein>
    <submittedName>
        <fullName evidence="2">Uncharacterized protein</fullName>
    </submittedName>
</protein>
<dbReference type="SUPFAM" id="SSF55811">
    <property type="entry name" value="Nudix"/>
    <property type="match status" value="1"/>
</dbReference>
<sequence length="577" mass="64728">MSLKMLLRANSERHMNRNYSARPTLENIQSPNLSNGEALLKAITCSNGASERPRVTNNNNNSNTTSSSSAYSTNSDIVSGYVDMNDTSRDESVVSPVRRSESIEMSEEAEKERLSEREDKEEEEEEEEEEEIERVHAKAVPTLSLCNSKTAPNYKKVLYIHDNDDEKACSSSKTNYIKTSETIIKSISSGSNCRIIQCKVSEVKKSKGRVFKNYHVVIIMLRSSYASAVLKQVARHCERQCLIIVIHGAATHGSKHRNNFLRLGANVVTNDQQALVKILQAVSSQGQSFVDSQKVDHDHTNINTNSNVNVNANVNVNVNVNANVNTNVNANGSVATKFYTCGYCGMEHLSDKELFVHLPLYHSNQGHISNDDDNDDDSNNNGNDNDDDGVNSHPSRADDNANNKHAKTHSHANADSRGTRAHRCPMCHGEFISKKKLVETKDGIHEKKLTKSERESNGHVDMTAGEHTEILTRSHVHVILQDPEGCRFLLVQVVSDKCQHEYDLPNARVQIDETLTEAAEKCVAKQAGIDIDIKGIIEIRHIVNQFGKHNLRNDFHEMHFYFYAEYTKSVLYFLFNK</sequence>
<dbReference type="AlphaFoldDB" id="X6MUT9"/>
<feature type="compositionally biased region" description="Acidic residues" evidence="1">
    <location>
        <begin position="371"/>
        <end position="389"/>
    </location>
</feature>
<dbReference type="EMBL" id="ASPP01016750">
    <property type="protein sequence ID" value="ETO17391.1"/>
    <property type="molecule type" value="Genomic_DNA"/>
</dbReference>